<evidence type="ECO:0000256" key="1">
    <source>
        <dbReference type="SAM" id="MobiDB-lite"/>
    </source>
</evidence>
<organism evidence="2 3">
    <name type="scientific">Eumeta variegata</name>
    <name type="common">Bagworm moth</name>
    <name type="synonym">Eumeta japonica</name>
    <dbReference type="NCBI Taxonomy" id="151549"/>
    <lineage>
        <taxon>Eukaryota</taxon>
        <taxon>Metazoa</taxon>
        <taxon>Ecdysozoa</taxon>
        <taxon>Arthropoda</taxon>
        <taxon>Hexapoda</taxon>
        <taxon>Insecta</taxon>
        <taxon>Pterygota</taxon>
        <taxon>Neoptera</taxon>
        <taxon>Endopterygota</taxon>
        <taxon>Lepidoptera</taxon>
        <taxon>Glossata</taxon>
        <taxon>Ditrysia</taxon>
        <taxon>Tineoidea</taxon>
        <taxon>Psychidae</taxon>
        <taxon>Oiketicinae</taxon>
        <taxon>Eumeta</taxon>
    </lineage>
</organism>
<accession>A0A4C1Y361</accession>
<name>A0A4C1Y361_EUMVA</name>
<sequence length="158" mass="17690">MGSMFLEVLLLTYSEIEIELTRAKPATRSPELSREFSLSFVRSAQRSLRPILGRYKKEIRGLESSFIVKDNLCNPLRRPLRAIRTQSNNKHIADTESTSRQSFSRSWEPSPRASPRGDDSPHLSLPNEWAGGVVSAESSRDAVALAPICARAVAKPRR</sequence>
<dbReference type="Proteomes" id="UP000299102">
    <property type="component" value="Unassembled WGS sequence"/>
</dbReference>
<feature type="region of interest" description="Disordered" evidence="1">
    <location>
        <begin position="84"/>
        <end position="128"/>
    </location>
</feature>
<protein>
    <submittedName>
        <fullName evidence="2">Uncharacterized protein</fullName>
    </submittedName>
</protein>
<comment type="caution">
    <text evidence="2">The sequence shown here is derived from an EMBL/GenBank/DDBJ whole genome shotgun (WGS) entry which is preliminary data.</text>
</comment>
<dbReference type="AlphaFoldDB" id="A0A4C1Y361"/>
<gene>
    <name evidence="2" type="ORF">EVAR_56806_1</name>
</gene>
<evidence type="ECO:0000313" key="2">
    <source>
        <dbReference type="EMBL" id="GBP69262.1"/>
    </source>
</evidence>
<proteinExistence type="predicted"/>
<keyword evidence="3" id="KW-1185">Reference proteome</keyword>
<evidence type="ECO:0000313" key="3">
    <source>
        <dbReference type="Proteomes" id="UP000299102"/>
    </source>
</evidence>
<feature type="compositionally biased region" description="Polar residues" evidence="1">
    <location>
        <begin position="84"/>
        <end position="107"/>
    </location>
</feature>
<reference evidence="2 3" key="1">
    <citation type="journal article" date="2019" name="Commun. Biol.">
        <title>The bagworm genome reveals a unique fibroin gene that provides high tensile strength.</title>
        <authorList>
            <person name="Kono N."/>
            <person name="Nakamura H."/>
            <person name="Ohtoshi R."/>
            <person name="Tomita M."/>
            <person name="Numata K."/>
            <person name="Arakawa K."/>
        </authorList>
    </citation>
    <scope>NUCLEOTIDE SEQUENCE [LARGE SCALE GENOMIC DNA]</scope>
</reference>
<dbReference type="EMBL" id="BGZK01001035">
    <property type="protein sequence ID" value="GBP69262.1"/>
    <property type="molecule type" value="Genomic_DNA"/>
</dbReference>